<organism evidence="2 3">
    <name type="scientific">Mesobacillus maritimus</name>
    <dbReference type="NCBI Taxonomy" id="1643336"/>
    <lineage>
        <taxon>Bacteria</taxon>
        <taxon>Bacillati</taxon>
        <taxon>Bacillota</taxon>
        <taxon>Bacilli</taxon>
        <taxon>Bacillales</taxon>
        <taxon>Bacillaceae</taxon>
        <taxon>Mesobacillus</taxon>
    </lineage>
</organism>
<dbReference type="NCBIfam" id="NF038403">
    <property type="entry name" value="perm_prefix_1"/>
    <property type="match status" value="1"/>
</dbReference>
<keyword evidence="1" id="KW-0472">Membrane</keyword>
<gene>
    <name evidence="2" type="ORF">H0185_01740</name>
</gene>
<dbReference type="EMBL" id="JACWFH010000005">
    <property type="protein sequence ID" value="MBY0095542.1"/>
    <property type="molecule type" value="Genomic_DNA"/>
</dbReference>
<evidence type="ECO:0000256" key="1">
    <source>
        <dbReference type="SAM" id="Phobius"/>
    </source>
</evidence>
<protein>
    <recommendedName>
        <fullName evidence="4">DUF1129 domain-containing protein</fullName>
    </recommendedName>
</protein>
<feature type="transmembrane region" description="Helical" evidence="1">
    <location>
        <begin position="184"/>
        <end position="205"/>
    </location>
</feature>
<dbReference type="InterPro" id="IPR047928">
    <property type="entry name" value="Perm_prefix_1"/>
</dbReference>
<feature type="transmembrane region" description="Helical" evidence="1">
    <location>
        <begin position="78"/>
        <end position="100"/>
    </location>
</feature>
<keyword evidence="3" id="KW-1185">Reference proteome</keyword>
<comment type="caution">
    <text evidence="2">The sequence shown here is derived from an EMBL/GenBank/DDBJ whole genome shotgun (WGS) entry which is preliminary data.</text>
</comment>
<dbReference type="RefSeq" id="WP_221870607.1">
    <property type="nucleotide sequence ID" value="NZ_JACWFH010000005.1"/>
</dbReference>
<keyword evidence="1" id="KW-0812">Transmembrane</keyword>
<feature type="transmembrane region" description="Helical" evidence="1">
    <location>
        <begin position="146"/>
        <end position="164"/>
    </location>
</feature>
<sequence length="214" mass="25301">MREIEMYVEKITLGLPLSNNEKEDIKEEIISHLEEHINELLSYGWEEEKAIDLAIQSFGDANKIHKEMKKAIFPFYKIVRALFGALFMTIGMCYISYAGMEFYNPQFDNIQSLEYYLMVFLLFTFFVAVGELLFEGIIQESRLNWLANPWVFCLIPLIIATFVSLHNWTQRPEHYHNGLWLDLFSVHIGIFLYLLSRELFTYLLVPRVVKHMNL</sequence>
<evidence type="ECO:0008006" key="4">
    <source>
        <dbReference type="Google" id="ProtNLM"/>
    </source>
</evidence>
<keyword evidence="1" id="KW-1133">Transmembrane helix</keyword>
<dbReference type="Proteomes" id="UP000769780">
    <property type="component" value="Unassembled WGS sequence"/>
</dbReference>
<evidence type="ECO:0000313" key="2">
    <source>
        <dbReference type="EMBL" id="MBY0095542.1"/>
    </source>
</evidence>
<feature type="transmembrane region" description="Helical" evidence="1">
    <location>
        <begin position="115"/>
        <end position="134"/>
    </location>
</feature>
<accession>A0ABS7JZX4</accession>
<evidence type="ECO:0000313" key="3">
    <source>
        <dbReference type="Proteomes" id="UP000769780"/>
    </source>
</evidence>
<name>A0ABS7JZX4_9BACI</name>
<reference evidence="2 3" key="1">
    <citation type="submission" date="2020-07" db="EMBL/GenBank/DDBJ databases">
        <title>Fungal Genomes of the International Space Station.</title>
        <authorList>
            <person name="Seuylemezian A."/>
            <person name="Singh N.K."/>
            <person name="Wood J."/>
            <person name="Venkateswaran K."/>
        </authorList>
    </citation>
    <scope>NUCLEOTIDE SEQUENCE [LARGE SCALE GENOMIC DNA]</scope>
    <source>
        <strain evidence="2 3">PL-B2</strain>
    </source>
</reference>
<proteinExistence type="predicted"/>